<dbReference type="Pfam" id="PF00892">
    <property type="entry name" value="EamA"/>
    <property type="match status" value="1"/>
</dbReference>
<keyword evidence="5" id="KW-1185">Reference proteome</keyword>
<evidence type="ECO:0000313" key="4">
    <source>
        <dbReference type="EMBL" id="EHO17146.1"/>
    </source>
</evidence>
<dbReference type="EMBL" id="AGEL01000006">
    <property type="protein sequence ID" value="EHO17146.1"/>
    <property type="molecule type" value="Genomic_DNA"/>
</dbReference>
<evidence type="ECO:0000256" key="1">
    <source>
        <dbReference type="ARBA" id="ARBA00007362"/>
    </source>
</evidence>
<proteinExistence type="inferred from homology"/>
<feature type="transmembrane region" description="Helical" evidence="2">
    <location>
        <begin position="40"/>
        <end position="58"/>
    </location>
</feature>
<comment type="similarity">
    <text evidence="1">Belongs to the EamA transporter family.</text>
</comment>
<dbReference type="Proteomes" id="UP000018466">
    <property type="component" value="Unassembled WGS sequence"/>
</dbReference>
<evidence type="ECO:0000256" key="2">
    <source>
        <dbReference type="SAM" id="Phobius"/>
    </source>
</evidence>
<protein>
    <recommendedName>
        <fullName evidence="3">EamA domain-containing protein</fullName>
    </recommendedName>
</protein>
<gene>
    <name evidence="4" type="ORF">HMPREF9623_00745</name>
</gene>
<keyword evidence="2" id="KW-1133">Transmembrane helix</keyword>
<feature type="transmembrane region" description="Helical" evidence="2">
    <location>
        <begin position="95"/>
        <end position="113"/>
    </location>
</feature>
<reference evidence="4 5" key="1">
    <citation type="submission" date="2011-10" db="EMBL/GenBank/DDBJ databases">
        <title>The Genome Sequence of Lachnospiraceae bacterium ACC2.</title>
        <authorList>
            <consortium name="The Broad Institute Genome Sequencing Platform"/>
            <person name="Earl A."/>
            <person name="Ward D."/>
            <person name="Feldgarden M."/>
            <person name="Gevers D."/>
            <person name="Sizova M."/>
            <person name="Hazen A."/>
            <person name="Epstein S."/>
            <person name="Young S.K."/>
            <person name="Zeng Q."/>
            <person name="Gargeya S."/>
            <person name="Fitzgerald M."/>
            <person name="Haas B."/>
            <person name="Abouelleil A."/>
            <person name="Alvarado L."/>
            <person name="Arachchi H.M."/>
            <person name="Berlin A."/>
            <person name="Brown A."/>
            <person name="Chapman S.B."/>
            <person name="Chen Z."/>
            <person name="Dunbar C."/>
            <person name="Freedman E."/>
            <person name="Gearin G."/>
            <person name="Goldberg J."/>
            <person name="Griggs A."/>
            <person name="Gujja S."/>
            <person name="Heiman D."/>
            <person name="Howarth C."/>
            <person name="Larson L."/>
            <person name="Lui A."/>
            <person name="MacDonald P.J.P."/>
            <person name="Montmayeur A."/>
            <person name="Murphy C."/>
            <person name="Neiman D."/>
            <person name="Pearson M."/>
            <person name="Priest M."/>
            <person name="Roberts A."/>
            <person name="Saif S."/>
            <person name="Shea T."/>
            <person name="Shenoy N."/>
            <person name="Sisk P."/>
            <person name="Stolte C."/>
            <person name="Sykes S."/>
            <person name="Wortman J."/>
            <person name="Nusbaum C."/>
            <person name="Birren B."/>
        </authorList>
    </citation>
    <scope>NUCLEOTIDE SEQUENCE [LARGE SCALE GENOMIC DNA]</scope>
    <source>
        <strain evidence="4 5">ACC2</strain>
    </source>
</reference>
<dbReference type="InterPro" id="IPR000620">
    <property type="entry name" value="EamA_dom"/>
</dbReference>
<dbReference type="GO" id="GO:0016020">
    <property type="term" value="C:membrane"/>
    <property type="evidence" value="ECO:0007669"/>
    <property type="project" value="InterPro"/>
</dbReference>
<dbReference type="RefSeq" id="WP_009532578.1">
    <property type="nucleotide sequence ID" value="NZ_JH590862.1"/>
</dbReference>
<dbReference type="SUPFAM" id="SSF103481">
    <property type="entry name" value="Multidrug resistance efflux transporter EmrE"/>
    <property type="match status" value="1"/>
</dbReference>
<dbReference type="AlphaFoldDB" id="A0AA36Y595"/>
<comment type="caution">
    <text evidence="4">The sequence shown here is derived from an EMBL/GenBank/DDBJ whole genome shotgun (WGS) entry which is preliminary data.</text>
</comment>
<name>A0AA36Y595_9FIRM</name>
<evidence type="ECO:0000259" key="3">
    <source>
        <dbReference type="Pfam" id="PF00892"/>
    </source>
</evidence>
<dbReference type="GeneID" id="86940520"/>
<dbReference type="Gene3D" id="1.10.3730.20">
    <property type="match status" value="1"/>
</dbReference>
<keyword evidence="2" id="KW-0812">Transmembrane</keyword>
<feature type="domain" description="EamA" evidence="3">
    <location>
        <begin position="15"/>
        <end position="111"/>
    </location>
</feature>
<feature type="transmembrane region" description="Helical" evidence="2">
    <location>
        <begin position="70"/>
        <end position="89"/>
    </location>
</feature>
<accession>A0AA36Y595</accession>
<organism evidence="4 5">
    <name type="scientific">Stomatobaculum longum</name>
    <dbReference type="NCBI Taxonomy" id="796942"/>
    <lineage>
        <taxon>Bacteria</taxon>
        <taxon>Bacillati</taxon>
        <taxon>Bacillota</taxon>
        <taxon>Clostridia</taxon>
        <taxon>Lachnospirales</taxon>
        <taxon>Lachnospiraceae</taxon>
        <taxon>Stomatobaculum</taxon>
    </lineage>
</organism>
<keyword evidence="2" id="KW-0472">Membrane</keyword>
<evidence type="ECO:0000313" key="5">
    <source>
        <dbReference type="Proteomes" id="UP000018466"/>
    </source>
</evidence>
<sequence>MRQASKGGIYLALHALVLFYSLSALCSKTAASYPVGSFRWLLFYGAVILILGLYAIFWQQIIKRLPLSTAYMNKAATVIWGLVFGALFFRERVTAGKLFGAALIIAGIVLYALPGAARGRET</sequence>
<dbReference type="InterPro" id="IPR037185">
    <property type="entry name" value="EmrE-like"/>
</dbReference>